<dbReference type="InterPro" id="IPR003137">
    <property type="entry name" value="PA_domain"/>
</dbReference>
<proteinExistence type="predicted"/>
<name>A0A7R9EXB4_9NEOP</name>
<dbReference type="Pfam" id="PF02225">
    <property type="entry name" value="PA"/>
    <property type="match status" value="1"/>
</dbReference>
<accession>A0A7R9EXB4</accession>
<evidence type="ECO:0000259" key="2">
    <source>
        <dbReference type="Pfam" id="PF02225"/>
    </source>
</evidence>
<sequence>MAGYLEDCRTFSSKVALLVLIAALHHLSGEASASSEWPSGVGDNNAETYVLAVINVTYVSDGSRNVTVTERAEIAKYGEGTVGPAAGLLVSVVTASTGEPTSCGLPLVPRYGGGVFPSEPWVALIRRGRCNFDLKVENAFKSNASAVVVYNDRDSPALEKMKLETNFSVKQWVWNGVNPASKWNEIFGRAPPQVVESGMPAPAGALADLGTTRSRVRWDTQWGRVPGVDQLVG</sequence>
<dbReference type="EMBL" id="OD565994">
    <property type="protein sequence ID" value="CAD7443123.1"/>
    <property type="molecule type" value="Genomic_DNA"/>
</dbReference>
<reference evidence="3" key="1">
    <citation type="submission" date="2020-11" db="EMBL/GenBank/DDBJ databases">
        <authorList>
            <person name="Tran Van P."/>
        </authorList>
    </citation>
    <scope>NUCLEOTIDE SEQUENCE</scope>
</reference>
<protein>
    <recommendedName>
        <fullName evidence="2">PA domain-containing protein</fullName>
    </recommendedName>
</protein>
<evidence type="ECO:0000313" key="3">
    <source>
        <dbReference type="EMBL" id="CAD7443123.1"/>
    </source>
</evidence>
<evidence type="ECO:0000256" key="1">
    <source>
        <dbReference type="SAM" id="SignalP"/>
    </source>
</evidence>
<organism evidence="3">
    <name type="scientific">Timema bartmani</name>
    <dbReference type="NCBI Taxonomy" id="61472"/>
    <lineage>
        <taxon>Eukaryota</taxon>
        <taxon>Metazoa</taxon>
        <taxon>Ecdysozoa</taxon>
        <taxon>Arthropoda</taxon>
        <taxon>Hexapoda</taxon>
        <taxon>Insecta</taxon>
        <taxon>Pterygota</taxon>
        <taxon>Neoptera</taxon>
        <taxon>Polyneoptera</taxon>
        <taxon>Phasmatodea</taxon>
        <taxon>Timematodea</taxon>
        <taxon>Timematoidea</taxon>
        <taxon>Timematidae</taxon>
        <taxon>Timema</taxon>
    </lineage>
</organism>
<dbReference type="AlphaFoldDB" id="A0A7R9EXB4"/>
<gene>
    <name evidence="3" type="ORF">TBIB3V08_LOCUS5535</name>
</gene>
<feature type="signal peptide" evidence="1">
    <location>
        <begin position="1"/>
        <end position="33"/>
    </location>
</feature>
<feature type="domain" description="PA" evidence="2">
    <location>
        <begin position="121"/>
        <end position="159"/>
    </location>
</feature>
<dbReference type="SUPFAM" id="SSF52025">
    <property type="entry name" value="PA domain"/>
    <property type="match status" value="1"/>
</dbReference>
<dbReference type="Gene3D" id="3.50.30.30">
    <property type="match status" value="1"/>
</dbReference>
<feature type="chain" id="PRO_5030571773" description="PA domain-containing protein" evidence="1">
    <location>
        <begin position="34"/>
        <end position="233"/>
    </location>
</feature>
<keyword evidence="1" id="KW-0732">Signal</keyword>
<dbReference type="InterPro" id="IPR046450">
    <property type="entry name" value="PA_dom_sf"/>
</dbReference>